<sequence length="212" mass="24159">MKIKDKRYFSLTAIILAGGESSRVGLNKSKDQMKLAGRLLIDWVISTLTSLDNLTKEDIIIVGSKEKYSNFKRVFKDIFPQKGPLGGIFSGLKASTSQYNLLVGCDMPFIEVKLLQYMIENINTYDMVIPCHGKGLIEPLCAIYSKSCLEVIERNIKAGVLSVREIFPHLKVKFIKEEEIKRFDAGLYSFFNINFKGDFTKAEELIKMRRIK</sequence>
<protein>
    <recommendedName>
        <fullName evidence="8">Probable molybdenum cofactor guanylyltransferase</fullName>
        <shortName evidence="8">MoCo guanylyltransferase</shortName>
        <ecNumber evidence="8">2.7.7.77</ecNumber>
    </recommendedName>
    <alternativeName>
        <fullName evidence="8">GTP:molybdopterin guanylyltransferase</fullName>
    </alternativeName>
    <alternativeName>
        <fullName evidence="8">Mo-MPT guanylyltransferase</fullName>
    </alternativeName>
    <alternativeName>
        <fullName evidence="8">Molybdopterin guanylyltransferase</fullName>
    </alternativeName>
    <alternativeName>
        <fullName evidence="8">Molybdopterin-guanine dinucleotide synthase</fullName>
        <shortName evidence="8">MGD synthase</shortName>
    </alternativeName>
</protein>
<proteinExistence type="inferred from homology"/>
<feature type="binding site" evidence="8">
    <location>
        <position position="77"/>
    </location>
    <ligand>
        <name>GTP</name>
        <dbReference type="ChEBI" id="CHEBI:37565"/>
    </ligand>
</feature>
<comment type="subcellular location">
    <subcellularLocation>
        <location evidence="8">Cytoplasm</location>
    </subcellularLocation>
</comment>
<evidence type="ECO:0000256" key="3">
    <source>
        <dbReference type="ARBA" id="ARBA00022723"/>
    </source>
</evidence>
<dbReference type="Pfam" id="PF12804">
    <property type="entry name" value="NTP_transf_3"/>
    <property type="match status" value="1"/>
</dbReference>
<dbReference type="PANTHER" id="PTHR19136">
    <property type="entry name" value="MOLYBDENUM COFACTOR GUANYLYLTRANSFERASE"/>
    <property type="match status" value="1"/>
</dbReference>
<dbReference type="AlphaFoldDB" id="A0A1J5GU76"/>
<dbReference type="GO" id="GO:0005525">
    <property type="term" value="F:GTP binding"/>
    <property type="evidence" value="ECO:0007669"/>
    <property type="project" value="UniProtKB-UniRule"/>
</dbReference>
<gene>
    <name evidence="8" type="primary">mobA</name>
    <name evidence="10" type="ORF">AUK42_02455</name>
</gene>
<evidence type="ECO:0000256" key="1">
    <source>
        <dbReference type="ARBA" id="ARBA00022490"/>
    </source>
</evidence>
<feature type="binding site" evidence="8">
    <location>
        <position position="30"/>
    </location>
    <ligand>
        <name>GTP</name>
        <dbReference type="ChEBI" id="CHEBI:37565"/>
    </ligand>
</feature>
<comment type="caution">
    <text evidence="10">The sequence shown here is derived from an EMBL/GenBank/DDBJ whole genome shotgun (WGS) entry which is preliminary data.</text>
</comment>
<dbReference type="PANTHER" id="PTHR19136:SF81">
    <property type="entry name" value="MOLYBDENUM COFACTOR GUANYLYLTRANSFERASE"/>
    <property type="match status" value="1"/>
</dbReference>
<evidence type="ECO:0000256" key="4">
    <source>
        <dbReference type="ARBA" id="ARBA00022741"/>
    </source>
</evidence>
<feature type="binding site" evidence="8">
    <location>
        <position position="106"/>
    </location>
    <ligand>
        <name>GTP</name>
        <dbReference type="ChEBI" id="CHEBI:37565"/>
    </ligand>
</feature>
<dbReference type="GO" id="GO:0006777">
    <property type="term" value="P:Mo-molybdopterin cofactor biosynthetic process"/>
    <property type="evidence" value="ECO:0007669"/>
    <property type="project" value="UniProtKB-KW"/>
</dbReference>
<dbReference type="Proteomes" id="UP000182763">
    <property type="component" value="Unassembled WGS sequence"/>
</dbReference>
<dbReference type="STRING" id="1805029.AUK42_02455"/>
<feature type="domain" description="MobA-like NTP transferase" evidence="9">
    <location>
        <begin position="13"/>
        <end position="157"/>
    </location>
</feature>
<comment type="function">
    <text evidence="8">Transfers a GMP moiety from GTP to Mo-molybdopterin (Mo-MPT) cofactor (Moco or molybdenum cofactor) to form Mo-molybdopterin guanine dinucleotide (Mo-MGD) cofactor.</text>
</comment>
<evidence type="ECO:0000256" key="7">
    <source>
        <dbReference type="ARBA" id="ARBA00023150"/>
    </source>
</evidence>
<dbReference type="GO" id="GO:0005737">
    <property type="term" value="C:cytoplasm"/>
    <property type="evidence" value="ECO:0007669"/>
    <property type="project" value="UniProtKB-SubCell"/>
</dbReference>
<keyword evidence="3 8" id="KW-0479">Metal-binding</keyword>
<comment type="catalytic activity">
    <reaction evidence="8">
        <text>Mo-molybdopterin + GTP + H(+) = Mo-molybdopterin guanine dinucleotide + diphosphate</text>
        <dbReference type="Rhea" id="RHEA:34243"/>
        <dbReference type="ChEBI" id="CHEBI:15378"/>
        <dbReference type="ChEBI" id="CHEBI:33019"/>
        <dbReference type="ChEBI" id="CHEBI:37565"/>
        <dbReference type="ChEBI" id="CHEBI:71302"/>
        <dbReference type="ChEBI" id="CHEBI:71310"/>
        <dbReference type="EC" id="2.7.7.77"/>
    </reaction>
</comment>
<evidence type="ECO:0000259" key="9">
    <source>
        <dbReference type="Pfam" id="PF12804"/>
    </source>
</evidence>
<dbReference type="HAMAP" id="MF_00316">
    <property type="entry name" value="MobA"/>
    <property type="match status" value="1"/>
</dbReference>
<keyword evidence="5 8" id="KW-0460">Magnesium</keyword>
<dbReference type="GO" id="GO:0061603">
    <property type="term" value="F:molybdenum cofactor guanylyltransferase activity"/>
    <property type="evidence" value="ECO:0007669"/>
    <property type="project" value="UniProtKB-EC"/>
</dbReference>
<keyword evidence="4 8" id="KW-0547">Nucleotide-binding</keyword>
<dbReference type="InterPro" id="IPR013482">
    <property type="entry name" value="Molybde_CF_guanTrfase"/>
</dbReference>
<evidence type="ECO:0000256" key="8">
    <source>
        <dbReference type="HAMAP-Rule" id="MF_00316"/>
    </source>
</evidence>
<organism evidence="10 11">
    <name type="scientific">Candidatus Infernicultor aquiphilus</name>
    <dbReference type="NCBI Taxonomy" id="1805029"/>
    <lineage>
        <taxon>Bacteria</taxon>
        <taxon>Pseudomonadati</taxon>
        <taxon>Atribacterota</taxon>
        <taxon>Candidatus Phoenicimicrobiia</taxon>
        <taxon>Candidatus Pheonicimicrobiales</taxon>
        <taxon>Candidatus Phoenicimicrobiaceae</taxon>
        <taxon>Candidatus Infernicultor</taxon>
    </lineage>
</organism>
<accession>A0A1J5GU76</accession>
<evidence type="ECO:0000256" key="2">
    <source>
        <dbReference type="ARBA" id="ARBA00022679"/>
    </source>
</evidence>
<dbReference type="InterPro" id="IPR025877">
    <property type="entry name" value="MobA-like_NTP_Trfase"/>
</dbReference>
<evidence type="ECO:0000256" key="6">
    <source>
        <dbReference type="ARBA" id="ARBA00023134"/>
    </source>
</evidence>
<dbReference type="EC" id="2.7.7.77" evidence="8"/>
<evidence type="ECO:0000313" key="10">
    <source>
        <dbReference type="EMBL" id="OIP72159.1"/>
    </source>
</evidence>
<comment type="similarity">
    <text evidence="8">Belongs to the MobA family.</text>
</comment>
<evidence type="ECO:0000256" key="5">
    <source>
        <dbReference type="ARBA" id="ARBA00022842"/>
    </source>
</evidence>
<feature type="binding site" evidence="8">
    <location>
        <position position="106"/>
    </location>
    <ligand>
        <name>Mg(2+)</name>
        <dbReference type="ChEBI" id="CHEBI:18420"/>
    </ligand>
</feature>
<comment type="caution">
    <text evidence="8">Lacks conserved residue(s) required for the propagation of feature annotation.</text>
</comment>
<evidence type="ECO:0000313" key="11">
    <source>
        <dbReference type="Proteomes" id="UP000182763"/>
    </source>
</evidence>
<reference evidence="10 11" key="1">
    <citation type="journal article" date="2016" name="Environ. Microbiol.">
        <title>Genomic resolution of a cold subsurface aquifer community provides metabolic insights for novel microbes adapted to high CO concentrations.</title>
        <authorList>
            <person name="Probst A.J."/>
            <person name="Castelle C.J."/>
            <person name="Singh A."/>
            <person name="Brown C.T."/>
            <person name="Anantharaman K."/>
            <person name="Sharon I."/>
            <person name="Hug L.A."/>
            <person name="Burstein D."/>
            <person name="Emerson J.B."/>
            <person name="Thomas B.C."/>
            <person name="Banfield J.F."/>
        </authorList>
    </citation>
    <scope>NUCLEOTIDE SEQUENCE [LARGE SCALE GENOMIC DNA]</scope>
    <source>
        <strain evidence="10">CG2_30_33_13</strain>
    </source>
</reference>
<comment type="cofactor">
    <cofactor evidence="8">
        <name>Mg(2+)</name>
        <dbReference type="ChEBI" id="CHEBI:18420"/>
    </cofactor>
</comment>
<dbReference type="SUPFAM" id="SSF53448">
    <property type="entry name" value="Nucleotide-diphospho-sugar transferases"/>
    <property type="match status" value="1"/>
</dbReference>
<dbReference type="InterPro" id="IPR029044">
    <property type="entry name" value="Nucleotide-diphossugar_trans"/>
</dbReference>
<keyword evidence="6 8" id="KW-0342">GTP-binding</keyword>
<dbReference type="GO" id="GO:0046872">
    <property type="term" value="F:metal ion binding"/>
    <property type="evidence" value="ECO:0007669"/>
    <property type="project" value="UniProtKB-KW"/>
</dbReference>
<dbReference type="Gene3D" id="3.90.550.10">
    <property type="entry name" value="Spore Coat Polysaccharide Biosynthesis Protein SpsA, Chain A"/>
    <property type="match status" value="1"/>
</dbReference>
<dbReference type="EMBL" id="MNYY01000051">
    <property type="protein sequence ID" value="OIP72159.1"/>
    <property type="molecule type" value="Genomic_DNA"/>
</dbReference>
<keyword evidence="7 8" id="KW-0501">Molybdenum cofactor biosynthesis</keyword>
<name>A0A1J5GU76_9BACT</name>
<keyword evidence="1 8" id="KW-0963">Cytoplasm</keyword>
<keyword evidence="2 8" id="KW-0808">Transferase</keyword>
<comment type="domain">
    <text evidence="8">The N-terminal domain determines nucleotide recognition and specific binding, while the C-terminal domain determines the specific binding to the target protein.</text>
</comment>
<dbReference type="CDD" id="cd02503">
    <property type="entry name" value="MobA"/>
    <property type="match status" value="1"/>
</dbReference>
<feature type="binding site" evidence="8">
    <location>
        <begin position="16"/>
        <end position="18"/>
    </location>
    <ligand>
        <name>GTP</name>
        <dbReference type="ChEBI" id="CHEBI:37565"/>
    </ligand>
</feature>